<name>A0A4Y6UAT7_9PROT</name>
<dbReference type="Gene3D" id="1.20.1290.10">
    <property type="entry name" value="AhpD-like"/>
    <property type="match status" value="1"/>
</dbReference>
<dbReference type="Pfam" id="PF02627">
    <property type="entry name" value="CMD"/>
    <property type="match status" value="1"/>
</dbReference>
<protein>
    <submittedName>
        <fullName evidence="3">Carboxymuconolactone decarboxylase family protein</fullName>
    </submittedName>
</protein>
<dbReference type="Proteomes" id="UP000318709">
    <property type="component" value="Chromosome"/>
</dbReference>
<feature type="region of interest" description="Disordered" evidence="1">
    <location>
        <begin position="1"/>
        <end position="20"/>
    </location>
</feature>
<dbReference type="InterPro" id="IPR003779">
    <property type="entry name" value="CMD-like"/>
</dbReference>
<dbReference type="AlphaFoldDB" id="A0A4Y6UAT7"/>
<evidence type="ECO:0000256" key="1">
    <source>
        <dbReference type="SAM" id="MobiDB-lite"/>
    </source>
</evidence>
<evidence type="ECO:0000259" key="2">
    <source>
        <dbReference type="Pfam" id="PF02627"/>
    </source>
</evidence>
<dbReference type="OrthoDB" id="1683318at2"/>
<organism evidence="3 4">
    <name type="scientific">Formicincola oecophyllae</name>
    <dbReference type="NCBI Taxonomy" id="2558361"/>
    <lineage>
        <taxon>Bacteria</taxon>
        <taxon>Pseudomonadati</taxon>
        <taxon>Pseudomonadota</taxon>
        <taxon>Alphaproteobacteria</taxon>
        <taxon>Acetobacterales</taxon>
        <taxon>Acetobacteraceae</taxon>
        <taxon>Formicincola</taxon>
    </lineage>
</organism>
<reference evidence="3 4" key="1">
    <citation type="submission" date="2019-03" db="EMBL/GenBank/DDBJ databases">
        <title>The complete genome sequence of Swingsia_sp. F3b2 LMG30590(T).</title>
        <authorList>
            <person name="Chua K.-O."/>
            <person name="Chan K.-G."/>
            <person name="See-Too W.-S."/>
        </authorList>
    </citation>
    <scope>NUCLEOTIDE SEQUENCE [LARGE SCALE GENOMIC DNA]</scope>
    <source>
        <strain evidence="3 4">F3b2</strain>
    </source>
</reference>
<dbReference type="InterPro" id="IPR029032">
    <property type="entry name" value="AhpD-like"/>
</dbReference>
<dbReference type="KEGG" id="swf:E3E12_04015"/>
<dbReference type="RefSeq" id="WP_141443208.1">
    <property type="nucleotide sequence ID" value="NZ_CP038231.1"/>
</dbReference>
<dbReference type="SUPFAM" id="SSF69118">
    <property type="entry name" value="AhpD-like"/>
    <property type="match status" value="1"/>
</dbReference>
<sequence length="128" mass="12681">MTNSNEKSLSAKADHAAPPGGLKGLAAVKAQCDALEEAAPAMAGGFHAMVLATHADKALDGRTRSLIALAVAASLGQEDVMAIHAEEARKAGVSVDEVAAAVSLSVSVKAGVAFTQAAQVLAAYSKGG</sequence>
<accession>A0A4Y6UAT7</accession>
<evidence type="ECO:0000313" key="4">
    <source>
        <dbReference type="Proteomes" id="UP000318709"/>
    </source>
</evidence>
<dbReference type="GO" id="GO:0051920">
    <property type="term" value="F:peroxiredoxin activity"/>
    <property type="evidence" value="ECO:0007669"/>
    <property type="project" value="InterPro"/>
</dbReference>
<evidence type="ECO:0000313" key="3">
    <source>
        <dbReference type="EMBL" id="QDH13501.1"/>
    </source>
</evidence>
<proteinExistence type="predicted"/>
<gene>
    <name evidence="3" type="ORF">E3E12_04015</name>
</gene>
<keyword evidence="4" id="KW-1185">Reference proteome</keyword>
<dbReference type="EMBL" id="CP038231">
    <property type="protein sequence ID" value="QDH13501.1"/>
    <property type="molecule type" value="Genomic_DNA"/>
</dbReference>
<feature type="domain" description="Carboxymuconolactone decarboxylase-like" evidence="2">
    <location>
        <begin position="45"/>
        <end position="122"/>
    </location>
</feature>